<accession>A0ABC9PFQ0</accession>
<dbReference type="EMBL" id="AEWZ01000001">
    <property type="protein sequence ID" value="EGC25701.1"/>
    <property type="molecule type" value="Genomic_DNA"/>
</dbReference>
<dbReference type="AlphaFoldDB" id="A0ABC9PFQ0"/>
<protein>
    <submittedName>
        <fullName evidence="1">Uncharacterized protein</fullName>
    </submittedName>
</protein>
<evidence type="ECO:0000313" key="2">
    <source>
        <dbReference type="Proteomes" id="UP000003857"/>
    </source>
</evidence>
<proteinExistence type="predicted"/>
<gene>
    <name evidence="1" type="ORF">HMPREF9390_0168</name>
</gene>
<sequence length="41" mass="4922">MRIENKQARLKWLAFPFLLSCQKIPFDGIIKELQSMIEEKK</sequence>
<evidence type="ECO:0000313" key="1">
    <source>
        <dbReference type="EMBL" id="EGC25701.1"/>
    </source>
</evidence>
<dbReference type="Proteomes" id="UP000003857">
    <property type="component" value="Unassembled WGS sequence"/>
</dbReference>
<name>A0ABC9PFQ0_STRSA</name>
<reference evidence="1 2" key="1">
    <citation type="submission" date="2011-01" db="EMBL/GenBank/DDBJ databases">
        <authorList>
            <person name="Muzny D."/>
            <person name="Qin X."/>
            <person name="Buhay C."/>
            <person name="Dugan-Rocha S."/>
            <person name="Ding Y."/>
            <person name="Chen G."/>
            <person name="Hawes A."/>
            <person name="Holder M."/>
            <person name="Jhangiani S."/>
            <person name="Johnson A."/>
            <person name="Khan Z."/>
            <person name="Li Z."/>
            <person name="Liu W."/>
            <person name="Liu X."/>
            <person name="Perez L."/>
            <person name="Shen H."/>
            <person name="Wang Q."/>
            <person name="Watt J."/>
            <person name="Xi L."/>
            <person name="Xin Y."/>
            <person name="Zhou J."/>
            <person name="Deng J."/>
            <person name="Jiang H."/>
            <person name="Liu Y."/>
            <person name="Qu J."/>
            <person name="Song X.-Z."/>
            <person name="Zhang L."/>
            <person name="Villasana D."/>
            <person name="Johnson A."/>
            <person name="Liu J."/>
            <person name="Liyanage D."/>
            <person name="Lorensuhewa L."/>
            <person name="Robinson T."/>
            <person name="Song A."/>
            <person name="Song B.-B."/>
            <person name="Dinh H."/>
            <person name="Thornton R."/>
            <person name="Coyle M."/>
            <person name="Francisco L."/>
            <person name="Jackson L."/>
            <person name="Javaid M."/>
            <person name="Korchina V."/>
            <person name="Kovar C."/>
            <person name="Mata R."/>
            <person name="Mathew T."/>
            <person name="Ngo R."/>
            <person name="Nguyen L."/>
            <person name="Nguyen N."/>
            <person name="Okwuonu G."/>
            <person name="Ongeri F."/>
            <person name="Pham C."/>
            <person name="Simmons D."/>
            <person name="Wilczek-Boney K."/>
            <person name="Hale W."/>
            <person name="Jakkamsetti A."/>
            <person name="Pham P."/>
            <person name="Ruth R."/>
            <person name="San Lucas F."/>
            <person name="Warren J."/>
            <person name="Zhang J."/>
            <person name="Zhao Z."/>
            <person name="Zhou C."/>
            <person name="Zhu D."/>
            <person name="Lee S."/>
            <person name="Bess C."/>
            <person name="Blankenburg K."/>
            <person name="Forbes L."/>
            <person name="Fu Q."/>
            <person name="Gubbala S."/>
            <person name="Hirani K."/>
            <person name="Jayaseelan J.C."/>
            <person name="Lara F."/>
            <person name="Munidasa M."/>
            <person name="Palculict T."/>
            <person name="Patil S."/>
            <person name="Pu L.-L."/>
            <person name="Saada N."/>
            <person name="Tang L."/>
            <person name="Weissenberger G."/>
            <person name="Zhu Y."/>
            <person name="Hemphill L."/>
            <person name="Shang Y."/>
            <person name="Youmans B."/>
            <person name="Ayvaz T."/>
            <person name="Ross M."/>
            <person name="Santibanez J."/>
            <person name="Aqrawi P."/>
            <person name="Gross S."/>
            <person name="Joshi V."/>
            <person name="Fowler G."/>
            <person name="Nazareth L."/>
            <person name="Reid J."/>
            <person name="Worley K."/>
            <person name="Petrosino J."/>
            <person name="Highlander S."/>
            <person name="Gibbs R."/>
        </authorList>
    </citation>
    <scope>NUCLEOTIDE SEQUENCE [LARGE SCALE GENOMIC DNA]</scope>
    <source>
        <strain evidence="1 2">SK405</strain>
    </source>
</reference>
<comment type="caution">
    <text evidence="1">The sequence shown here is derived from an EMBL/GenBank/DDBJ whole genome shotgun (WGS) entry which is preliminary data.</text>
</comment>
<organism evidence="1 2">
    <name type="scientific">Streptococcus sanguinis SK405</name>
    <dbReference type="NCBI Taxonomy" id="888817"/>
    <lineage>
        <taxon>Bacteria</taxon>
        <taxon>Bacillati</taxon>
        <taxon>Bacillota</taxon>
        <taxon>Bacilli</taxon>
        <taxon>Lactobacillales</taxon>
        <taxon>Streptococcaceae</taxon>
        <taxon>Streptococcus</taxon>
    </lineage>
</organism>